<name>E0SQS1_IGNAA</name>
<dbReference type="HOGENOM" id="CLU_1954782_0_0_2"/>
<dbReference type="Proteomes" id="UP000001304">
    <property type="component" value="Chromosome"/>
</dbReference>
<dbReference type="KEGG" id="iag:Igag_0297"/>
<dbReference type="STRING" id="583356.Igag_0297"/>
<dbReference type="EMBL" id="CP002098">
    <property type="protein sequence ID" value="ADM27145.1"/>
    <property type="molecule type" value="Genomic_DNA"/>
</dbReference>
<evidence type="ECO:0008006" key="3">
    <source>
        <dbReference type="Google" id="ProtNLM"/>
    </source>
</evidence>
<dbReference type="GO" id="GO:0003677">
    <property type="term" value="F:DNA binding"/>
    <property type="evidence" value="ECO:0007669"/>
    <property type="project" value="InterPro"/>
</dbReference>
<dbReference type="AlphaFoldDB" id="E0SQS1"/>
<sequence>MKISIFELGYRYILPSIKKRLVEIMLREYGYTQREIANILGLSEAAVSRYISSQRGHTINIEIYSDIDKRIRELAELIASHRIRDRYTIYRKLYGIVLETMSKKYVCSIHRELDRDIDPSRCNICPELFSSIAIDEKR</sequence>
<dbReference type="PANTHER" id="PTHR40730:SF4">
    <property type="entry name" value="TRANSCRIPTIONAL REGULATOR"/>
    <property type="match status" value="1"/>
</dbReference>
<keyword evidence="2" id="KW-1185">Reference proteome</keyword>
<dbReference type="BioCyc" id="IAGG583356:GHAH-308-MONOMER"/>
<organism evidence="1 2">
    <name type="scientific">Ignisphaera aggregans (strain DSM 17230 / JCM 13409 / AQ1.S1)</name>
    <dbReference type="NCBI Taxonomy" id="583356"/>
    <lineage>
        <taxon>Archaea</taxon>
        <taxon>Thermoproteota</taxon>
        <taxon>Thermoprotei</taxon>
        <taxon>Desulfurococcales</taxon>
        <taxon>Desulfurococcaceae</taxon>
        <taxon>Ignisphaera</taxon>
    </lineage>
</organism>
<proteinExistence type="predicted"/>
<dbReference type="InterPro" id="IPR010982">
    <property type="entry name" value="Lambda_DNA-bd_dom_sf"/>
</dbReference>
<dbReference type="PANTHER" id="PTHR40730">
    <property type="entry name" value="TRANSCRIPTIONAL REGULATOR PROTEIN-LIKE PROTEIN"/>
    <property type="match status" value="1"/>
</dbReference>
<evidence type="ECO:0000313" key="1">
    <source>
        <dbReference type="EMBL" id="ADM27145.1"/>
    </source>
</evidence>
<accession>E0SQS1</accession>
<dbReference type="SUPFAM" id="SSF47413">
    <property type="entry name" value="lambda repressor-like DNA-binding domains"/>
    <property type="match status" value="1"/>
</dbReference>
<evidence type="ECO:0000313" key="2">
    <source>
        <dbReference type="Proteomes" id="UP000001304"/>
    </source>
</evidence>
<gene>
    <name evidence="1" type="ordered locus">Igag_0297</name>
</gene>
<dbReference type="Pfam" id="PF13412">
    <property type="entry name" value="HTH_24"/>
    <property type="match status" value="1"/>
</dbReference>
<dbReference type="Gene3D" id="1.10.10.60">
    <property type="entry name" value="Homeodomain-like"/>
    <property type="match status" value="1"/>
</dbReference>
<reference evidence="1 2" key="1">
    <citation type="journal article" date="2010" name="Stand. Genomic Sci.">
        <title>Complete genome sequence of Ignisphaera aggregans type strain (AQ1.S1).</title>
        <authorList>
            <person name="Goker M."/>
            <person name="Held B."/>
            <person name="Lapidus A."/>
            <person name="Nolan M."/>
            <person name="Spring S."/>
            <person name="Yasawong M."/>
            <person name="Lucas S."/>
            <person name="Glavina Del Rio T."/>
            <person name="Tice H."/>
            <person name="Cheng J.F."/>
            <person name="Goodwin L."/>
            <person name="Tapia R."/>
            <person name="Pitluck S."/>
            <person name="Liolios K."/>
            <person name="Ivanova N."/>
            <person name="Mavromatis K."/>
            <person name="Mikhailova N."/>
            <person name="Pati A."/>
            <person name="Chen A."/>
            <person name="Palaniappan K."/>
            <person name="Brambilla E."/>
            <person name="Land M."/>
            <person name="Hauser L."/>
            <person name="Chang Y.J."/>
            <person name="Jeffries C.D."/>
            <person name="Brettin T."/>
            <person name="Detter J.C."/>
            <person name="Han C."/>
            <person name="Rohde M."/>
            <person name="Sikorski J."/>
            <person name="Woyke T."/>
            <person name="Bristow J."/>
            <person name="Eisen J.A."/>
            <person name="Markowitz V."/>
            <person name="Hugenholtz P."/>
            <person name="Kyrpides N.C."/>
            <person name="Klenk H.P."/>
        </authorList>
    </citation>
    <scope>NUCLEOTIDE SEQUENCE [LARGE SCALE GENOMIC DNA]</scope>
    <source>
        <strain evidence="2">DSM 17230 / JCM 13409 / AQ1.S1</strain>
    </source>
</reference>
<protein>
    <recommendedName>
        <fullName evidence="3">Helix-turn-helix domain-containing protein</fullName>
    </recommendedName>
</protein>